<proteinExistence type="predicted"/>
<keyword evidence="1" id="KW-0812">Transmembrane</keyword>
<comment type="caution">
    <text evidence="2">The sequence shown here is derived from an EMBL/GenBank/DDBJ whole genome shotgun (WGS) entry which is preliminary data.</text>
</comment>
<evidence type="ECO:0000313" key="3">
    <source>
        <dbReference type="Proteomes" id="UP000092649"/>
    </source>
</evidence>
<accession>A0A1A7NSK0</accession>
<sequence>MKIFIYGFIAVYVGIISGKIFSFLFDKYINDITSSIDFFEPIANSIIGAIIIYFVRIIFRRND</sequence>
<reference evidence="2 3" key="1">
    <citation type="submission" date="2014-11" db="EMBL/GenBank/DDBJ databases">
        <title>Pan-genome of Gallibacterium spp.</title>
        <authorList>
            <person name="Kudirkiene E."/>
            <person name="Bojesen A.M."/>
        </authorList>
    </citation>
    <scope>NUCLEOTIDE SEQUENCE [LARGE SCALE GENOMIC DNA]</scope>
    <source>
        <strain evidence="2 3">F150</strain>
    </source>
</reference>
<evidence type="ECO:0000256" key="1">
    <source>
        <dbReference type="SAM" id="Phobius"/>
    </source>
</evidence>
<evidence type="ECO:0000313" key="2">
    <source>
        <dbReference type="EMBL" id="OBW92486.1"/>
    </source>
</evidence>
<feature type="transmembrane region" description="Helical" evidence="1">
    <location>
        <begin position="41"/>
        <end position="59"/>
    </location>
</feature>
<keyword evidence="1" id="KW-1133">Transmembrane helix</keyword>
<keyword evidence="1" id="KW-0472">Membrane</keyword>
<dbReference type="EMBL" id="JTJL01000048">
    <property type="protein sequence ID" value="OBW92486.1"/>
    <property type="molecule type" value="Genomic_DNA"/>
</dbReference>
<feature type="transmembrane region" description="Helical" evidence="1">
    <location>
        <begin position="5"/>
        <end position="25"/>
    </location>
</feature>
<gene>
    <name evidence="2" type="ORF">QS62_08840</name>
</gene>
<name>A0A1A7NSK0_9PAST</name>
<keyword evidence="3" id="KW-1185">Reference proteome</keyword>
<organism evidence="2 3">
    <name type="scientific">Gallibacterium salpingitidis</name>
    <dbReference type="NCBI Taxonomy" id="505341"/>
    <lineage>
        <taxon>Bacteria</taxon>
        <taxon>Pseudomonadati</taxon>
        <taxon>Pseudomonadota</taxon>
        <taxon>Gammaproteobacteria</taxon>
        <taxon>Pasteurellales</taxon>
        <taxon>Pasteurellaceae</taxon>
        <taxon>Gallibacterium</taxon>
    </lineage>
</organism>
<dbReference type="AlphaFoldDB" id="A0A1A7NSK0"/>
<dbReference type="Proteomes" id="UP000092649">
    <property type="component" value="Unassembled WGS sequence"/>
</dbReference>
<protein>
    <submittedName>
        <fullName evidence="2">Uncharacterized protein</fullName>
    </submittedName>
</protein>